<dbReference type="EMBL" id="CAUYUJ010001514">
    <property type="protein sequence ID" value="CAK0796297.1"/>
    <property type="molecule type" value="Genomic_DNA"/>
</dbReference>
<proteinExistence type="predicted"/>
<feature type="coiled-coil region" evidence="1">
    <location>
        <begin position="110"/>
        <end position="144"/>
    </location>
</feature>
<keyword evidence="4" id="KW-1185">Reference proteome</keyword>
<name>A0ABN9PWE8_9DINO</name>
<evidence type="ECO:0000313" key="4">
    <source>
        <dbReference type="Proteomes" id="UP001189429"/>
    </source>
</evidence>
<protein>
    <submittedName>
        <fullName evidence="3">Uncharacterized protein</fullName>
    </submittedName>
</protein>
<keyword evidence="1" id="KW-0175">Coiled coil</keyword>
<gene>
    <name evidence="3" type="ORF">PCOR1329_LOCUS5712</name>
</gene>
<evidence type="ECO:0000313" key="3">
    <source>
        <dbReference type="EMBL" id="CAK0796297.1"/>
    </source>
</evidence>
<reference evidence="3" key="1">
    <citation type="submission" date="2023-10" db="EMBL/GenBank/DDBJ databases">
        <authorList>
            <person name="Chen Y."/>
            <person name="Shah S."/>
            <person name="Dougan E. K."/>
            <person name="Thang M."/>
            <person name="Chan C."/>
        </authorList>
    </citation>
    <scope>NUCLEOTIDE SEQUENCE [LARGE SCALE GENOMIC DNA]</scope>
</reference>
<evidence type="ECO:0000256" key="2">
    <source>
        <dbReference type="SAM" id="MobiDB-lite"/>
    </source>
</evidence>
<comment type="caution">
    <text evidence="3">The sequence shown here is derived from an EMBL/GenBank/DDBJ whole genome shotgun (WGS) entry which is preliminary data.</text>
</comment>
<feature type="non-terminal residue" evidence="3">
    <location>
        <position position="1"/>
    </location>
</feature>
<dbReference type="Proteomes" id="UP001189429">
    <property type="component" value="Unassembled WGS sequence"/>
</dbReference>
<feature type="region of interest" description="Disordered" evidence="2">
    <location>
        <begin position="325"/>
        <end position="349"/>
    </location>
</feature>
<sequence length="349" mass="38938">DGADINSEDEWTKDDYIKQLAGDYVAKKMAEHRVELIRDLTNVVSATVSDQIQDFAAQLTKRSRAAGQLCEGAQQLPAMAQQASEQFCSERLDAFHRKFQEQLDGHSVRLRSVEHRLDGHDSELQALRGQIQELRDALALANVKPKLPTASAAGFDRDVDTTIIRAMASKLVELSAVQQIMSDWIISCGVKPEYFSISSSEQVTKQFTIQFSGDAGPAARRVSQVPGAQRLAPGQWKRFEVMAMDNQMATLHIGADKNPIQIKLETQGRKLREAFKNVASDKRWFFDRDRGYLMARWDPVLRRSPNPGNTPSEVAWADNIAQKLAPPKERPAEAAKSIITPPEAAERSL</sequence>
<evidence type="ECO:0000256" key="1">
    <source>
        <dbReference type="SAM" id="Coils"/>
    </source>
</evidence>
<organism evidence="3 4">
    <name type="scientific">Prorocentrum cordatum</name>
    <dbReference type="NCBI Taxonomy" id="2364126"/>
    <lineage>
        <taxon>Eukaryota</taxon>
        <taxon>Sar</taxon>
        <taxon>Alveolata</taxon>
        <taxon>Dinophyceae</taxon>
        <taxon>Prorocentrales</taxon>
        <taxon>Prorocentraceae</taxon>
        <taxon>Prorocentrum</taxon>
    </lineage>
</organism>
<accession>A0ABN9PWE8</accession>